<keyword evidence="2" id="KW-1185">Reference proteome</keyword>
<dbReference type="EMBL" id="KZ613895">
    <property type="protein sequence ID" value="PMD52860.1"/>
    <property type="molecule type" value="Genomic_DNA"/>
</dbReference>
<organism evidence="1 2">
    <name type="scientific">Hyaloscypha bicolor E</name>
    <dbReference type="NCBI Taxonomy" id="1095630"/>
    <lineage>
        <taxon>Eukaryota</taxon>
        <taxon>Fungi</taxon>
        <taxon>Dikarya</taxon>
        <taxon>Ascomycota</taxon>
        <taxon>Pezizomycotina</taxon>
        <taxon>Leotiomycetes</taxon>
        <taxon>Helotiales</taxon>
        <taxon>Hyaloscyphaceae</taxon>
        <taxon>Hyaloscypha</taxon>
        <taxon>Hyaloscypha bicolor</taxon>
    </lineage>
</organism>
<evidence type="ECO:0000313" key="2">
    <source>
        <dbReference type="Proteomes" id="UP000235371"/>
    </source>
</evidence>
<accession>A0A2J6SQ56</accession>
<dbReference type="RefSeq" id="XP_024729764.1">
    <property type="nucleotide sequence ID" value="XM_024875876.1"/>
</dbReference>
<gene>
    <name evidence="1" type="ORF">K444DRAFT_542478</name>
</gene>
<sequence>MSGRGLGKAFRCCDCTVRSSSRGVSIQRRNFTNSSSWQRHGAVPAFTETSSPELNALLSEIRLKIFLPSHLSRQHQGLIYKEKYENELSTEPVIATIAEEDFRLQYIDKRKDVPNSKKTLFRAMKLMKDKKDWANLPNLLEGLNVAGTNTNSEHVKGAVVTHCMMAGRQEVLLECLRRVKDTGMQLKEPRFVVRVMLAMQRRAFSTDFHEHETAKALKWAEMVVALMENPKHAGSRVLAGENDPRLQPEVIGILLELAAVRAVKHLESRDVDGKVAEYGARLVGTSLEFKTPAEETEYELNPWLWAHVQVLHGIYEALKVLEPSSAVAEGLQQKGEVLDVMVSTYYEKLASIASKNQKQLIGLQMYEKLLG</sequence>
<dbReference type="GeneID" id="36583955"/>
<protein>
    <submittedName>
        <fullName evidence="1">Uncharacterized protein</fullName>
    </submittedName>
</protein>
<dbReference type="AlphaFoldDB" id="A0A2J6SQ56"/>
<reference evidence="1 2" key="1">
    <citation type="submission" date="2016-04" db="EMBL/GenBank/DDBJ databases">
        <title>A degradative enzymes factory behind the ericoid mycorrhizal symbiosis.</title>
        <authorList>
            <consortium name="DOE Joint Genome Institute"/>
            <person name="Martino E."/>
            <person name="Morin E."/>
            <person name="Grelet G."/>
            <person name="Kuo A."/>
            <person name="Kohler A."/>
            <person name="Daghino S."/>
            <person name="Barry K."/>
            <person name="Choi C."/>
            <person name="Cichocki N."/>
            <person name="Clum A."/>
            <person name="Copeland A."/>
            <person name="Hainaut M."/>
            <person name="Haridas S."/>
            <person name="Labutti K."/>
            <person name="Lindquist E."/>
            <person name="Lipzen A."/>
            <person name="Khouja H.-R."/>
            <person name="Murat C."/>
            <person name="Ohm R."/>
            <person name="Olson A."/>
            <person name="Spatafora J."/>
            <person name="Veneault-Fourrey C."/>
            <person name="Henrissat B."/>
            <person name="Grigoriev I."/>
            <person name="Martin F."/>
            <person name="Perotto S."/>
        </authorList>
    </citation>
    <scope>NUCLEOTIDE SEQUENCE [LARGE SCALE GENOMIC DNA]</scope>
    <source>
        <strain evidence="1 2">E</strain>
    </source>
</reference>
<name>A0A2J6SQ56_9HELO</name>
<evidence type="ECO:0000313" key="1">
    <source>
        <dbReference type="EMBL" id="PMD52860.1"/>
    </source>
</evidence>
<dbReference type="Proteomes" id="UP000235371">
    <property type="component" value="Unassembled WGS sequence"/>
</dbReference>
<proteinExistence type="predicted"/>
<dbReference type="InParanoid" id="A0A2J6SQ56"/>
<dbReference type="OrthoDB" id="5405126at2759"/>